<evidence type="ECO:0000256" key="1">
    <source>
        <dbReference type="SAM" id="MobiDB-lite"/>
    </source>
</evidence>
<comment type="caution">
    <text evidence="2">The sequence shown here is derived from an EMBL/GenBank/DDBJ whole genome shotgun (WGS) entry which is preliminary data.</text>
</comment>
<dbReference type="EMBL" id="DNAN01000170">
    <property type="protein sequence ID" value="HAW75070.1"/>
    <property type="molecule type" value="Genomic_DNA"/>
</dbReference>
<feature type="region of interest" description="Disordered" evidence="1">
    <location>
        <begin position="130"/>
        <end position="167"/>
    </location>
</feature>
<proteinExistence type="predicted"/>
<gene>
    <name evidence="2" type="ORF">DCW74_04950</name>
</gene>
<dbReference type="Proteomes" id="UP000263517">
    <property type="component" value="Unassembled WGS sequence"/>
</dbReference>
<sequence length="167" mass="18227">MAEQKKTSNGSQSGTVKNFDEAMLEFQKLAISATKDGKNPHFKSTYSTLEEVMTAARQGNQFGLFFMQPLQLAQIGDTVVQVVQTEIYHAPTGEKRVSQCPVRSKDLTSPQAMGSGITYAKRYGLQAAYGLPSEDDDGNEATKPNAPQNTMVQKLNEEKKAAEGGKF</sequence>
<name>A0A350P1A3_9ALTE</name>
<feature type="compositionally biased region" description="Basic and acidic residues" evidence="1">
    <location>
        <begin position="155"/>
        <end position="167"/>
    </location>
</feature>
<dbReference type="AlphaFoldDB" id="A0A350P1A3"/>
<protein>
    <submittedName>
        <fullName evidence="2">Uncharacterized protein</fullName>
    </submittedName>
</protein>
<dbReference type="Pfam" id="PF04404">
    <property type="entry name" value="ERF"/>
    <property type="match status" value="1"/>
</dbReference>
<organism evidence="2 3">
    <name type="scientific">Alteromonas australica</name>
    <dbReference type="NCBI Taxonomy" id="589873"/>
    <lineage>
        <taxon>Bacteria</taxon>
        <taxon>Pseudomonadati</taxon>
        <taxon>Pseudomonadota</taxon>
        <taxon>Gammaproteobacteria</taxon>
        <taxon>Alteromonadales</taxon>
        <taxon>Alteromonadaceae</taxon>
        <taxon>Alteromonas/Salinimonas group</taxon>
        <taxon>Alteromonas</taxon>
    </lineage>
</organism>
<evidence type="ECO:0000313" key="3">
    <source>
        <dbReference type="Proteomes" id="UP000263517"/>
    </source>
</evidence>
<dbReference type="InterPro" id="IPR007499">
    <property type="entry name" value="ERF_bacteria_virus"/>
</dbReference>
<accession>A0A350P1A3</accession>
<evidence type="ECO:0000313" key="2">
    <source>
        <dbReference type="EMBL" id="HAW75070.1"/>
    </source>
</evidence>
<reference evidence="2 3" key="1">
    <citation type="journal article" date="2018" name="Nat. Biotechnol.">
        <title>A standardized bacterial taxonomy based on genome phylogeny substantially revises the tree of life.</title>
        <authorList>
            <person name="Parks D.H."/>
            <person name="Chuvochina M."/>
            <person name="Waite D.W."/>
            <person name="Rinke C."/>
            <person name="Skarshewski A."/>
            <person name="Chaumeil P.A."/>
            <person name="Hugenholtz P."/>
        </authorList>
    </citation>
    <scope>NUCLEOTIDE SEQUENCE [LARGE SCALE GENOMIC DNA]</scope>
    <source>
        <strain evidence="2">UBA11978</strain>
    </source>
</reference>